<name>A0A809RLS7_9PROT</name>
<dbReference type="AlphaFoldDB" id="A0A809RLS7"/>
<dbReference type="InterPro" id="IPR008886">
    <property type="entry name" value="UPF0227/Esterase_YqiA"/>
</dbReference>
<evidence type="ECO:0008006" key="3">
    <source>
        <dbReference type="Google" id="ProtNLM"/>
    </source>
</evidence>
<keyword evidence="2" id="KW-1185">Reference proteome</keyword>
<organism evidence="1 2">
    <name type="scientific">Sulfuriferula nivalis</name>
    <dbReference type="NCBI Taxonomy" id="2675298"/>
    <lineage>
        <taxon>Bacteria</taxon>
        <taxon>Pseudomonadati</taxon>
        <taxon>Pseudomonadota</taxon>
        <taxon>Betaproteobacteria</taxon>
        <taxon>Nitrosomonadales</taxon>
        <taxon>Sulfuricellaceae</taxon>
        <taxon>Sulfuriferula</taxon>
    </lineage>
</organism>
<dbReference type="InterPro" id="IPR029058">
    <property type="entry name" value="AB_hydrolase_fold"/>
</dbReference>
<dbReference type="KEGG" id="sniv:SFSGTM_30830"/>
<dbReference type="Proteomes" id="UP000463939">
    <property type="component" value="Chromosome"/>
</dbReference>
<evidence type="ECO:0000313" key="2">
    <source>
        <dbReference type="Proteomes" id="UP000463939"/>
    </source>
</evidence>
<dbReference type="Pfam" id="PF05728">
    <property type="entry name" value="UPF0227"/>
    <property type="match status" value="1"/>
</dbReference>
<dbReference type="PANTHER" id="PTHR35602:SF3">
    <property type="entry name" value="ESTERASE YQIA"/>
    <property type="match status" value="1"/>
</dbReference>
<dbReference type="PANTHER" id="PTHR35602">
    <property type="entry name" value="ESTERASE YQIA-RELATED"/>
    <property type="match status" value="1"/>
</dbReference>
<accession>A0A809RLS7</accession>
<evidence type="ECO:0000313" key="1">
    <source>
        <dbReference type="EMBL" id="BBP02375.1"/>
    </source>
</evidence>
<proteinExistence type="predicted"/>
<dbReference type="Gene3D" id="3.40.50.1820">
    <property type="entry name" value="alpha/beta hydrolase"/>
    <property type="match status" value="1"/>
</dbReference>
<dbReference type="SUPFAM" id="SSF53474">
    <property type="entry name" value="alpha/beta-Hydrolases"/>
    <property type="match status" value="1"/>
</dbReference>
<protein>
    <recommendedName>
        <fullName evidence="3">Esterase</fullName>
    </recommendedName>
</protein>
<sequence length="183" mass="19948">MLIYVHGFNSGSASGKARTLQAYMSEHGEPDGCICPDLPHRPAAAIALLTDLIKQHPLATLIGSSLGGFYATWLAEQFGVKSVLINPAVHAHILLAGQIGEQTNYSSGEVYQFTQQHIDELAALDLPATSHPEKILLMVETGDTVLDYRDAVNYYHNSRQIIVEGGNHNFLAFPQHIPTIIAF</sequence>
<dbReference type="RefSeq" id="WP_162086015.1">
    <property type="nucleotide sequence ID" value="NZ_AP021881.1"/>
</dbReference>
<gene>
    <name evidence="1" type="ORF">SFSGTM_30830</name>
</gene>
<dbReference type="EMBL" id="AP021881">
    <property type="protein sequence ID" value="BBP02375.1"/>
    <property type="molecule type" value="Genomic_DNA"/>
</dbReference>
<reference evidence="2" key="1">
    <citation type="submission" date="2019-11" db="EMBL/GenBank/DDBJ databases">
        <title>Isolation and characterization of a novel species in the genus Sulfuriferula.</title>
        <authorList>
            <person name="Mochizuki J."/>
            <person name="Kojima H."/>
            <person name="Fukui M."/>
        </authorList>
    </citation>
    <scope>NUCLEOTIDE SEQUENCE [LARGE SCALE GENOMIC DNA]</scope>
    <source>
        <strain evidence="2">SGTM</strain>
    </source>
</reference>